<proteinExistence type="predicted"/>
<keyword evidence="3" id="KW-1185">Reference proteome</keyword>
<organism evidence="2 3">
    <name type="scientific">Pseudoloma neurophilia</name>
    <dbReference type="NCBI Taxonomy" id="146866"/>
    <lineage>
        <taxon>Eukaryota</taxon>
        <taxon>Fungi</taxon>
        <taxon>Fungi incertae sedis</taxon>
        <taxon>Microsporidia</taxon>
        <taxon>Pseudoloma</taxon>
    </lineage>
</organism>
<gene>
    <name evidence="2" type="ORF">M153_10366000935</name>
</gene>
<dbReference type="VEuPathDB" id="MicrosporidiaDB:M153_10366000935"/>
<name>A0A0R0LRQ1_9MICR</name>
<evidence type="ECO:0000256" key="1">
    <source>
        <dbReference type="SAM" id="MobiDB-lite"/>
    </source>
</evidence>
<evidence type="ECO:0000313" key="2">
    <source>
        <dbReference type="EMBL" id="KRH92173.1"/>
    </source>
</evidence>
<sequence length="136" mass="15699">NKEEIHENKEQQVKQTTIASTKHESQVDTKSKDEQSTVLLVNFFDKIFSNAKQETRNLLLQNVILCGGSVTSDMVITLNNHLSKYNNVKIILDHTIFSTFTGMDILAINLKGFITRKEWEEFGDKSIEKFGIEWYK</sequence>
<evidence type="ECO:0000313" key="3">
    <source>
        <dbReference type="Proteomes" id="UP000051530"/>
    </source>
</evidence>
<feature type="non-terminal residue" evidence="2">
    <location>
        <position position="1"/>
    </location>
</feature>
<comment type="caution">
    <text evidence="2">The sequence shown here is derived from an EMBL/GenBank/DDBJ whole genome shotgun (WGS) entry which is preliminary data.</text>
</comment>
<dbReference type="EMBL" id="LGUB01001142">
    <property type="protein sequence ID" value="KRH92173.1"/>
    <property type="molecule type" value="Genomic_DNA"/>
</dbReference>
<accession>A0A0R0LRQ1</accession>
<reference evidence="2 3" key="1">
    <citation type="submission" date="2015-07" db="EMBL/GenBank/DDBJ databases">
        <title>The genome of Pseudoloma neurophilia, a relevant intracellular parasite of the zebrafish.</title>
        <authorList>
            <person name="Ndikumana S."/>
            <person name="Pelin A."/>
            <person name="Sanders J."/>
            <person name="Corradi N."/>
        </authorList>
    </citation>
    <scope>NUCLEOTIDE SEQUENCE [LARGE SCALE GENOMIC DNA]</scope>
    <source>
        <strain evidence="2 3">MK1</strain>
    </source>
</reference>
<feature type="region of interest" description="Disordered" evidence="1">
    <location>
        <begin position="1"/>
        <end position="32"/>
    </location>
</feature>
<protein>
    <submittedName>
        <fullName evidence="2">Putative actin</fullName>
    </submittedName>
</protein>
<feature type="compositionally biased region" description="Basic and acidic residues" evidence="1">
    <location>
        <begin position="21"/>
        <end position="32"/>
    </location>
</feature>
<dbReference type="AlphaFoldDB" id="A0A0R0LRQ1"/>
<dbReference type="SUPFAM" id="SSF53067">
    <property type="entry name" value="Actin-like ATPase domain"/>
    <property type="match status" value="1"/>
</dbReference>
<feature type="compositionally biased region" description="Basic and acidic residues" evidence="1">
    <location>
        <begin position="1"/>
        <end position="12"/>
    </location>
</feature>
<dbReference type="InterPro" id="IPR043129">
    <property type="entry name" value="ATPase_NBD"/>
</dbReference>
<dbReference type="Proteomes" id="UP000051530">
    <property type="component" value="Unassembled WGS sequence"/>
</dbReference>